<proteinExistence type="predicted"/>
<comment type="caution">
    <text evidence="1">The sequence shown here is derived from an EMBL/GenBank/DDBJ whole genome shotgun (WGS) entry which is preliminary data.</text>
</comment>
<dbReference type="AlphaFoldDB" id="A0AA40Y718"/>
<evidence type="ECO:0000313" key="1">
    <source>
        <dbReference type="EMBL" id="MBH1792018.1"/>
    </source>
</evidence>
<gene>
    <name evidence="1" type="ORF">I5V89_19325</name>
</gene>
<evidence type="ECO:0000313" key="2">
    <source>
        <dbReference type="Proteomes" id="UP000634179"/>
    </source>
</evidence>
<dbReference type="RefSeq" id="WP_049446528.1">
    <property type="nucleotide sequence ID" value="NZ_CP022053.2"/>
</dbReference>
<organism evidence="1 2">
    <name type="scientific">Stenotrophomonas maltophilia</name>
    <name type="common">Pseudomonas maltophilia</name>
    <name type="synonym">Xanthomonas maltophilia</name>
    <dbReference type="NCBI Taxonomy" id="40324"/>
    <lineage>
        <taxon>Bacteria</taxon>
        <taxon>Pseudomonadati</taxon>
        <taxon>Pseudomonadota</taxon>
        <taxon>Gammaproteobacteria</taxon>
        <taxon>Lysobacterales</taxon>
        <taxon>Lysobacteraceae</taxon>
        <taxon>Stenotrophomonas</taxon>
        <taxon>Stenotrophomonas maltophilia group</taxon>
    </lineage>
</organism>
<dbReference type="Proteomes" id="UP000634179">
    <property type="component" value="Unassembled WGS sequence"/>
</dbReference>
<dbReference type="EMBL" id="JADUOV010000018">
    <property type="protein sequence ID" value="MBH1792018.1"/>
    <property type="molecule type" value="Genomic_DNA"/>
</dbReference>
<protein>
    <submittedName>
        <fullName evidence="1">Uncharacterized protein</fullName>
    </submittedName>
</protein>
<accession>A0AA40Y718</accession>
<name>A0AA40Y718_STEMA</name>
<sequence>MTPRTLTLLGLLVCEATDVENSADVRRERVAKAYLDLFNELRAENLRFSEVFEAARAVLSVSDFPDLLQAEERLREALDACEPFDSNHQQEAVNGICAEGDCNEV</sequence>
<reference evidence="1" key="1">
    <citation type="submission" date="2020-11" db="EMBL/GenBank/DDBJ databases">
        <title>Enhanced detection system for hospital associated transmission using whole genome sequencing surveillance.</title>
        <authorList>
            <person name="Harrison L.H."/>
            <person name="Van Tyne D."/>
            <person name="Marsh J.W."/>
            <person name="Griffith M.P."/>
            <person name="Snyder D.J."/>
            <person name="Cooper V.S."/>
            <person name="Mustapha M."/>
        </authorList>
    </citation>
    <scope>NUCLEOTIDE SEQUENCE</scope>
    <source>
        <strain evidence="1">STEN00053</strain>
    </source>
</reference>